<dbReference type="GO" id="GO:0071111">
    <property type="term" value="F:cyclic-guanylate-specific phosphodiesterase activity"/>
    <property type="evidence" value="ECO:0007669"/>
    <property type="project" value="InterPro"/>
</dbReference>
<dbReference type="CDD" id="cd01949">
    <property type="entry name" value="GGDEF"/>
    <property type="match status" value="1"/>
</dbReference>
<gene>
    <name evidence="2" type="ORF">AVDCRST_MAG12-2079</name>
</gene>
<dbReference type="InterPro" id="IPR043128">
    <property type="entry name" value="Rev_trsase/Diguanyl_cyclase"/>
</dbReference>
<dbReference type="Pfam" id="PF00990">
    <property type="entry name" value="GGDEF"/>
    <property type="match status" value="1"/>
</dbReference>
<dbReference type="InterPro" id="IPR000160">
    <property type="entry name" value="GGDEF_dom"/>
</dbReference>
<feature type="domain" description="GGDEF" evidence="1">
    <location>
        <begin position="189"/>
        <end position="314"/>
    </location>
</feature>
<dbReference type="PANTHER" id="PTHR33121:SF79">
    <property type="entry name" value="CYCLIC DI-GMP PHOSPHODIESTERASE PDED-RELATED"/>
    <property type="match status" value="1"/>
</dbReference>
<evidence type="ECO:0000259" key="1">
    <source>
        <dbReference type="PROSITE" id="PS50887"/>
    </source>
</evidence>
<dbReference type="PANTHER" id="PTHR33121">
    <property type="entry name" value="CYCLIC DI-GMP PHOSPHODIESTERASE PDEF"/>
    <property type="match status" value="1"/>
</dbReference>
<accession>A0A6J4S781</accession>
<dbReference type="InterPro" id="IPR050706">
    <property type="entry name" value="Cyclic-di-GMP_PDE-like"/>
</dbReference>
<dbReference type="AlphaFoldDB" id="A0A6J4S781"/>
<name>A0A6J4S781_9ACTN</name>
<dbReference type="InterPro" id="IPR029787">
    <property type="entry name" value="Nucleotide_cyclase"/>
</dbReference>
<dbReference type="Gene3D" id="3.30.70.270">
    <property type="match status" value="1"/>
</dbReference>
<dbReference type="PROSITE" id="PS50887">
    <property type="entry name" value="GGDEF"/>
    <property type="match status" value="1"/>
</dbReference>
<dbReference type="SMART" id="SM00267">
    <property type="entry name" value="GGDEF"/>
    <property type="match status" value="1"/>
</dbReference>
<dbReference type="SUPFAM" id="SSF55073">
    <property type="entry name" value="Nucleotide cyclase"/>
    <property type="match status" value="1"/>
</dbReference>
<reference evidence="2" key="1">
    <citation type="submission" date="2020-02" db="EMBL/GenBank/DDBJ databases">
        <authorList>
            <person name="Meier V. D."/>
        </authorList>
    </citation>
    <scope>NUCLEOTIDE SEQUENCE</scope>
    <source>
        <strain evidence="2">AVDCRST_MAG12</strain>
    </source>
</reference>
<protein>
    <submittedName>
        <fullName evidence="2">GGDEF domain protein</fullName>
    </submittedName>
</protein>
<sequence>MGILVRMETQPQIIARIRQDLPNILASWGEERRETGGDESSGRMVGLMEELIGVFAGFLESPRGVESFSRGGEIRSLVARIAAGQHDLGRDAVGVIEDFSVLRRCVWNSVERGVDFAGMPGEDVAAFFVKLIQASDWVTEHGLEAFEATARQEMEQALGRAAATDLVTGLPDRDQLNRLLLPAAVREHEAFSVVVFDVVNFTEIVAEGKLGRAREVLGRLAEATRDAAPEDAVCARFGDDEVCAILPGSTAEDAYQLAKLVSSRLREGPDGFDLDAGVAEYPAHGADAGHLMAETLKALKMAKRVGGGGIVVAH</sequence>
<proteinExistence type="predicted"/>
<evidence type="ECO:0000313" key="2">
    <source>
        <dbReference type="EMBL" id="CAA9490741.1"/>
    </source>
</evidence>
<organism evidence="2">
    <name type="scientific">uncultured Rubrobacteraceae bacterium</name>
    <dbReference type="NCBI Taxonomy" id="349277"/>
    <lineage>
        <taxon>Bacteria</taxon>
        <taxon>Bacillati</taxon>
        <taxon>Actinomycetota</taxon>
        <taxon>Rubrobacteria</taxon>
        <taxon>Rubrobacterales</taxon>
        <taxon>Rubrobacteraceae</taxon>
        <taxon>environmental samples</taxon>
    </lineage>
</organism>
<dbReference type="EMBL" id="CADCVK010000315">
    <property type="protein sequence ID" value="CAA9490741.1"/>
    <property type="molecule type" value="Genomic_DNA"/>
</dbReference>